<evidence type="ECO:0000256" key="3">
    <source>
        <dbReference type="ARBA" id="ARBA00022475"/>
    </source>
</evidence>
<reference evidence="9 10" key="1">
    <citation type="submission" date="2024-02" db="EMBL/GenBank/DDBJ databases">
        <title>Seven novel Bacillus-like species.</title>
        <authorList>
            <person name="Liu G."/>
        </authorList>
    </citation>
    <scope>NUCLEOTIDE SEQUENCE [LARGE SCALE GENOMIC DNA]</scope>
    <source>
        <strain evidence="9 10">FJAT-52991</strain>
    </source>
</reference>
<evidence type="ECO:0000313" key="10">
    <source>
        <dbReference type="Proteomes" id="UP001387364"/>
    </source>
</evidence>
<keyword evidence="6 8" id="KW-0472">Membrane</keyword>
<organism evidence="9 10">
    <name type="scientific">Bacillus kandeliae</name>
    <dbReference type="NCBI Taxonomy" id="3129297"/>
    <lineage>
        <taxon>Bacteria</taxon>
        <taxon>Bacillati</taxon>
        <taxon>Bacillota</taxon>
        <taxon>Bacilli</taxon>
        <taxon>Bacillales</taxon>
        <taxon>Bacillaceae</taxon>
        <taxon>Bacillus</taxon>
    </lineage>
</organism>
<keyword evidence="3" id="KW-1003">Cell membrane</keyword>
<keyword evidence="5 8" id="KW-1133">Transmembrane helix</keyword>
<protein>
    <submittedName>
        <fullName evidence="9">Multidrug efflux SMR transporter</fullName>
    </submittedName>
</protein>
<comment type="similarity">
    <text evidence="7">Belongs to the drug/metabolite transporter (DMT) superfamily. Small multidrug resistance (SMR) (TC 2.A.7.1) family.</text>
</comment>
<comment type="subcellular location">
    <subcellularLocation>
        <location evidence="1 7">Cell membrane</location>
        <topology evidence="1 7">Multi-pass membrane protein</topology>
    </subcellularLocation>
</comment>
<name>A0ABZ2N7Q2_9BACI</name>
<evidence type="ECO:0000256" key="1">
    <source>
        <dbReference type="ARBA" id="ARBA00004651"/>
    </source>
</evidence>
<dbReference type="InterPro" id="IPR000390">
    <property type="entry name" value="Small_drug/metabolite_transptr"/>
</dbReference>
<dbReference type="InterPro" id="IPR045324">
    <property type="entry name" value="Small_multidrug_res"/>
</dbReference>
<dbReference type="SUPFAM" id="SSF103481">
    <property type="entry name" value="Multidrug resistance efflux transporter EmrE"/>
    <property type="match status" value="1"/>
</dbReference>
<sequence length="104" mass="11525">MSWGFLILSGIEEVIATVAMKYVDGTKKKWPIVVMVVGFFFSFYCLSKAMTELPAGVAYAVWTAVGTTGITLVSLFWFKEKLNKIQVFSLIFILIGVAGLRFTA</sequence>
<evidence type="ECO:0000256" key="5">
    <source>
        <dbReference type="ARBA" id="ARBA00022989"/>
    </source>
</evidence>
<evidence type="ECO:0000256" key="7">
    <source>
        <dbReference type="RuleBase" id="RU003942"/>
    </source>
</evidence>
<evidence type="ECO:0000256" key="4">
    <source>
        <dbReference type="ARBA" id="ARBA00022692"/>
    </source>
</evidence>
<dbReference type="PANTHER" id="PTHR30561:SF0">
    <property type="entry name" value="GUANIDINIUM EXPORTER"/>
    <property type="match status" value="1"/>
</dbReference>
<dbReference type="Proteomes" id="UP001387364">
    <property type="component" value="Chromosome"/>
</dbReference>
<evidence type="ECO:0000313" key="9">
    <source>
        <dbReference type="EMBL" id="WXB93464.1"/>
    </source>
</evidence>
<proteinExistence type="inferred from homology"/>
<dbReference type="RefSeq" id="WP_338752787.1">
    <property type="nucleotide sequence ID" value="NZ_CP147404.1"/>
</dbReference>
<dbReference type="InterPro" id="IPR037185">
    <property type="entry name" value="EmrE-like"/>
</dbReference>
<keyword evidence="10" id="KW-1185">Reference proteome</keyword>
<accession>A0ABZ2N7Q2</accession>
<keyword evidence="2" id="KW-0813">Transport</keyword>
<feature type="transmembrane region" description="Helical" evidence="8">
    <location>
        <begin position="30"/>
        <end position="50"/>
    </location>
</feature>
<keyword evidence="4 7" id="KW-0812">Transmembrane</keyword>
<dbReference type="Pfam" id="PF00893">
    <property type="entry name" value="Multi_Drug_Res"/>
    <property type="match status" value="1"/>
</dbReference>
<feature type="transmembrane region" description="Helical" evidence="8">
    <location>
        <begin position="85"/>
        <end position="103"/>
    </location>
</feature>
<gene>
    <name evidence="9" type="ORF">WDJ61_02000</name>
</gene>
<dbReference type="Gene3D" id="1.10.3730.20">
    <property type="match status" value="1"/>
</dbReference>
<dbReference type="PANTHER" id="PTHR30561">
    <property type="entry name" value="SMR FAMILY PROTON-DEPENDENT DRUG EFFLUX TRANSPORTER SUGE"/>
    <property type="match status" value="1"/>
</dbReference>
<evidence type="ECO:0000256" key="8">
    <source>
        <dbReference type="SAM" id="Phobius"/>
    </source>
</evidence>
<feature type="transmembrane region" description="Helical" evidence="8">
    <location>
        <begin position="56"/>
        <end position="78"/>
    </location>
</feature>
<evidence type="ECO:0000256" key="2">
    <source>
        <dbReference type="ARBA" id="ARBA00022448"/>
    </source>
</evidence>
<evidence type="ECO:0000256" key="6">
    <source>
        <dbReference type="ARBA" id="ARBA00023136"/>
    </source>
</evidence>
<dbReference type="EMBL" id="CP147404">
    <property type="protein sequence ID" value="WXB93464.1"/>
    <property type="molecule type" value="Genomic_DNA"/>
</dbReference>